<protein>
    <submittedName>
        <fullName evidence="1">Uncharacterized protein</fullName>
    </submittedName>
</protein>
<comment type="caution">
    <text evidence="1">The sequence shown here is derived from an EMBL/GenBank/DDBJ whole genome shotgun (WGS) entry which is preliminary data.</text>
</comment>
<gene>
    <name evidence="1" type="ORF">CGLO_10699</name>
</gene>
<dbReference type="AlphaFoldDB" id="T0KA42"/>
<evidence type="ECO:0000313" key="1">
    <source>
        <dbReference type="EMBL" id="EQB49918.1"/>
    </source>
</evidence>
<sequence>MATPRSTGFGQRCQRKPF</sequence>
<organism evidence="1 2">
    <name type="scientific">Colletotrichum gloeosporioides (strain Cg-14)</name>
    <name type="common">Anthracnose fungus</name>
    <name type="synonym">Glomerella cingulata</name>
    <dbReference type="NCBI Taxonomy" id="1237896"/>
    <lineage>
        <taxon>Eukaryota</taxon>
        <taxon>Fungi</taxon>
        <taxon>Dikarya</taxon>
        <taxon>Ascomycota</taxon>
        <taxon>Pezizomycotina</taxon>
        <taxon>Sordariomycetes</taxon>
        <taxon>Hypocreomycetidae</taxon>
        <taxon>Glomerellales</taxon>
        <taxon>Glomerellaceae</taxon>
        <taxon>Colletotrichum</taxon>
        <taxon>Colletotrichum gloeosporioides species complex</taxon>
    </lineage>
</organism>
<reference evidence="2" key="1">
    <citation type="journal article" date="2013" name="Mol. Plant Microbe Interact.">
        <title>Global aspects of pacC regulation of pathogenicity genes in Colletotrichum gloeosporioides as revealed by transcriptome analysis.</title>
        <authorList>
            <person name="Alkan N."/>
            <person name="Meng X."/>
            <person name="Friedlander G."/>
            <person name="Reuveni E."/>
            <person name="Sukno S."/>
            <person name="Sherman A."/>
            <person name="Thon M."/>
            <person name="Fluhr R."/>
            <person name="Prusky D."/>
        </authorList>
    </citation>
    <scope>NUCLEOTIDE SEQUENCE [LARGE SCALE GENOMIC DNA]</scope>
    <source>
        <strain evidence="2">Cg-14</strain>
    </source>
</reference>
<accession>T0KA42</accession>
<dbReference type="EMBL" id="AMYD01002193">
    <property type="protein sequence ID" value="EQB49918.1"/>
    <property type="molecule type" value="Genomic_DNA"/>
</dbReference>
<proteinExistence type="predicted"/>
<evidence type="ECO:0000313" key="2">
    <source>
        <dbReference type="Proteomes" id="UP000015530"/>
    </source>
</evidence>
<dbReference type="HOGENOM" id="CLU_3430932_0_0_1"/>
<name>T0KA42_COLGC</name>
<dbReference type="Proteomes" id="UP000015530">
    <property type="component" value="Unassembled WGS sequence"/>
</dbReference>